<dbReference type="EMBL" id="CP051139">
    <property type="protein sequence ID" value="QIW95067.1"/>
    <property type="molecule type" value="Genomic_DNA"/>
</dbReference>
<evidence type="ECO:0000313" key="2">
    <source>
        <dbReference type="Proteomes" id="UP000503462"/>
    </source>
</evidence>
<proteinExistence type="predicted"/>
<dbReference type="Proteomes" id="UP000503462">
    <property type="component" value="Chromosome 1"/>
</dbReference>
<dbReference type="AlphaFoldDB" id="A0A6H0XKA9"/>
<protein>
    <submittedName>
        <fullName evidence="1">Uncharacterized protein</fullName>
    </submittedName>
</protein>
<reference evidence="1 2" key="1">
    <citation type="journal article" date="2016" name="Sci. Rep.">
        <title>Peltaster fructicola genome reveals evolution from an invasive phytopathogen to an ectophytic parasite.</title>
        <authorList>
            <person name="Xu C."/>
            <person name="Chen H."/>
            <person name="Gleason M.L."/>
            <person name="Xu J.R."/>
            <person name="Liu H."/>
            <person name="Zhang R."/>
            <person name="Sun G."/>
        </authorList>
    </citation>
    <scope>NUCLEOTIDE SEQUENCE [LARGE SCALE GENOMIC DNA]</scope>
    <source>
        <strain evidence="1 2">LNHT1506</strain>
    </source>
</reference>
<evidence type="ECO:0000313" key="1">
    <source>
        <dbReference type="EMBL" id="QIW95067.1"/>
    </source>
</evidence>
<dbReference type="OrthoDB" id="3647574at2759"/>
<gene>
    <name evidence="1" type="ORF">AMS68_000585</name>
</gene>
<keyword evidence="2" id="KW-1185">Reference proteome</keyword>
<accession>A0A6H0XKA9</accession>
<name>A0A6H0XKA9_9PEZI</name>
<dbReference type="InterPro" id="IPR009057">
    <property type="entry name" value="Homeodomain-like_sf"/>
</dbReference>
<sequence>MPGSGKQTPEVQSKIVEFLEAGIDPTTIHKRLKVGRSSVYRMKRCLQQYGTAYAPVETNKKNGRPSVMNAEQEKRLCDWLRDPRNQDRYLDDMVWFIHEQFGMVCSTTTCSKLKRKWIRVIEAEARGERLDPAEAQEQVRLEALASGKKSEKHIEQHDATRPEVDLGFDHDIDSRLQSEVASAALRVA</sequence>
<organism evidence="1 2">
    <name type="scientific">Peltaster fructicola</name>
    <dbReference type="NCBI Taxonomy" id="286661"/>
    <lineage>
        <taxon>Eukaryota</taxon>
        <taxon>Fungi</taxon>
        <taxon>Dikarya</taxon>
        <taxon>Ascomycota</taxon>
        <taxon>Pezizomycotina</taxon>
        <taxon>Dothideomycetes</taxon>
        <taxon>Dothideomycetes incertae sedis</taxon>
        <taxon>Peltaster</taxon>
    </lineage>
</organism>
<dbReference type="SUPFAM" id="SSF46689">
    <property type="entry name" value="Homeodomain-like"/>
    <property type="match status" value="1"/>
</dbReference>